<comment type="caution">
    <text evidence="1">The sequence shown here is derived from an EMBL/GenBank/DDBJ whole genome shotgun (WGS) entry which is preliminary data.</text>
</comment>
<dbReference type="EMBL" id="CAKOAT010095821">
    <property type="protein sequence ID" value="CAH8321305.1"/>
    <property type="molecule type" value="Genomic_DNA"/>
</dbReference>
<evidence type="ECO:0000313" key="1">
    <source>
        <dbReference type="EMBL" id="CAH8321305.1"/>
    </source>
</evidence>
<sequence>MDVSADCLWNSQHKNAELVTNVYATMGMWDRLSEEAAKKLGTKESGLSWNNIA</sequence>
<keyword evidence="2" id="KW-1185">Reference proteome</keyword>
<dbReference type="Proteomes" id="UP001642260">
    <property type="component" value="Unassembled WGS sequence"/>
</dbReference>
<gene>
    <name evidence="1" type="ORF">ERUC_LOCUS9323</name>
</gene>
<evidence type="ECO:0000313" key="2">
    <source>
        <dbReference type="Proteomes" id="UP001642260"/>
    </source>
</evidence>
<name>A0ABC8JCU0_ERUVS</name>
<proteinExistence type="predicted"/>
<accession>A0ABC8JCU0</accession>
<organism evidence="1 2">
    <name type="scientific">Eruca vesicaria subsp. sativa</name>
    <name type="common">Garden rocket</name>
    <name type="synonym">Eruca sativa</name>
    <dbReference type="NCBI Taxonomy" id="29727"/>
    <lineage>
        <taxon>Eukaryota</taxon>
        <taxon>Viridiplantae</taxon>
        <taxon>Streptophyta</taxon>
        <taxon>Embryophyta</taxon>
        <taxon>Tracheophyta</taxon>
        <taxon>Spermatophyta</taxon>
        <taxon>Magnoliopsida</taxon>
        <taxon>eudicotyledons</taxon>
        <taxon>Gunneridae</taxon>
        <taxon>Pentapetalae</taxon>
        <taxon>rosids</taxon>
        <taxon>malvids</taxon>
        <taxon>Brassicales</taxon>
        <taxon>Brassicaceae</taxon>
        <taxon>Brassiceae</taxon>
        <taxon>Eruca</taxon>
    </lineage>
</organism>
<dbReference type="AlphaFoldDB" id="A0ABC8JCU0"/>
<protein>
    <submittedName>
        <fullName evidence="1">Uncharacterized protein</fullName>
    </submittedName>
</protein>
<reference evidence="1 2" key="1">
    <citation type="submission" date="2022-03" db="EMBL/GenBank/DDBJ databases">
        <authorList>
            <person name="Macdonald S."/>
            <person name="Ahmed S."/>
            <person name="Newling K."/>
        </authorList>
    </citation>
    <scope>NUCLEOTIDE SEQUENCE [LARGE SCALE GENOMIC DNA]</scope>
</reference>